<dbReference type="Gene3D" id="3.40.50.720">
    <property type="entry name" value="NAD(P)-binding Rossmann-like Domain"/>
    <property type="match status" value="1"/>
</dbReference>
<dbReference type="GO" id="GO:0016491">
    <property type="term" value="F:oxidoreductase activity"/>
    <property type="evidence" value="ECO:0007669"/>
    <property type="project" value="UniProtKB-KW"/>
</dbReference>
<dbReference type="CDD" id="cd08255">
    <property type="entry name" value="2-desacetyl-2-hydroxyethyl_bacteriochlorophyllide_like"/>
    <property type="match status" value="1"/>
</dbReference>
<evidence type="ECO:0000256" key="5">
    <source>
        <dbReference type="ARBA" id="ARBA00023002"/>
    </source>
</evidence>
<evidence type="ECO:0000256" key="3">
    <source>
        <dbReference type="ARBA" id="ARBA00022723"/>
    </source>
</evidence>
<dbReference type="Proteomes" id="UP000198775">
    <property type="component" value="Unassembled WGS sequence"/>
</dbReference>
<comment type="similarity">
    <text evidence="2">Belongs to the zinc-containing alcohol dehydrogenase family.</text>
</comment>
<dbReference type="AlphaFoldDB" id="A0A1H8IEB9"/>
<evidence type="ECO:0000256" key="2">
    <source>
        <dbReference type="ARBA" id="ARBA00008072"/>
    </source>
</evidence>
<accession>A0A1H8IEB9</accession>
<dbReference type="Pfam" id="PF00107">
    <property type="entry name" value="ADH_zinc_N"/>
    <property type="match status" value="1"/>
</dbReference>
<dbReference type="EMBL" id="FOCX01000004">
    <property type="protein sequence ID" value="SEN67133.1"/>
    <property type="molecule type" value="Genomic_DNA"/>
</dbReference>
<reference evidence="8" key="1">
    <citation type="submission" date="2016-10" db="EMBL/GenBank/DDBJ databases">
        <authorList>
            <person name="Varghese N."/>
            <person name="Submissions S."/>
        </authorList>
    </citation>
    <scope>NUCLEOTIDE SEQUENCE [LARGE SCALE GENOMIC DNA]</scope>
    <source>
        <strain evidence="8">IBRC-M 10043</strain>
    </source>
</reference>
<dbReference type="InterPro" id="IPR011032">
    <property type="entry name" value="GroES-like_sf"/>
</dbReference>
<organism evidence="7 8">
    <name type="scientific">Halorientalis persicus</name>
    <dbReference type="NCBI Taxonomy" id="1367881"/>
    <lineage>
        <taxon>Archaea</taxon>
        <taxon>Methanobacteriati</taxon>
        <taxon>Methanobacteriota</taxon>
        <taxon>Stenosarchaea group</taxon>
        <taxon>Halobacteria</taxon>
        <taxon>Halobacteriales</taxon>
        <taxon>Haloarculaceae</taxon>
        <taxon>Halorientalis</taxon>
    </lineage>
</organism>
<name>A0A1H8IEB9_9EURY</name>
<dbReference type="InterPro" id="IPR013149">
    <property type="entry name" value="ADH-like_C"/>
</dbReference>
<dbReference type="GO" id="GO:0046872">
    <property type="term" value="F:metal ion binding"/>
    <property type="evidence" value="ECO:0007669"/>
    <property type="project" value="UniProtKB-KW"/>
</dbReference>
<feature type="domain" description="Alcohol dehydrogenase-like C-terminal" evidence="6">
    <location>
        <begin position="157"/>
        <end position="271"/>
    </location>
</feature>
<proteinExistence type="inferred from homology"/>
<evidence type="ECO:0000313" key="8">
    <source>
        <dbReference type="Proteomes" id="UP000198775"/>
    </source>
</evidence>
<keyword evidence="8" id="KW-1185">Reference proteome</keyword>
<evidence type="ECO:0000259" key="6">
    <source>
        <dbReference type="Pfam" id="PF00107"/>
    </source>
</evidence>
<dbReference type="SUPFAM" id="SSF50129">
    <property type="entry name" value="GroES-like"/>
    <property type="match status" value="1"/>
</dbReference>
<sequence>MAARSLYFTGPREVTVRERPVPDPGPDQVRVRTERSAISPGTELLLYRDEAPAGVEIDETIDALDGTLSYPLQYGYAAVGRVTATGANVDADWEGRRVFAFHPHESHFLATPSELIPVDQPAERATLLANAEAAVNFVMDGRPRVGDRVAVFGQGIVGLLTTAVLAEFPLGELVTVDPYERRRELSERLGADAAVADAGALGDAVASDHVDGADLTFELSGNPDALDDAIDATGYAGQVIVGSWYGDKPATLHLGGEFHRSHVRVQSSQVSRIDPDHSGRWDKERRLSLVRDLLAELDVSALFSHEFPVERAEDAYELLDDAPERALGVVLTYQ</sequence>
<keyword evidence="4" id="KW-0862">Zinc</keyword>
<keyword evidence="5" id="KW-0560">Oxidoreductase</keyword>
<dbReference type="InterPro" id="IPR036291">
    <property type="entry name" value="NAD(P)-bd_dom_sf"/>
</dbReference>
<gene>
    <name evidence="7" type="ORF">SAMN05216388_1004152</name>
</gene>
<dbReference type="OrthoDB" id="168897at2157"/>
<comment type="cofactor">
    <cofactor evidence="1">
        <name>Zn(2+)</name>
        <dbReference type="ChEBI" id="CHEBI:29105"/>
    </cofactor>
</comment>
<protein>
    <submittedName>
        <fullName evidence="7">Alcohol dehydrogenase</fullName>
    </submittedName>
</protein>
<evidence type="ECO:0000256" key="4">
    <source>
        <dbReference type="ARBA" id="ARBA00022833"/>
    </source>
</evidence>
<evidence type="ECO:0000313" key="7">
    <source>
        <dbReference type="EMBL" id="SEN67133.1"/>
    </source>
</evidence>
<dbReference type="PANTHER" id="PTHR43350">
    <property type="entry name" value="NAD-DEPENDENT ALCOHOL DEHYDROGENASE"/>
    <property type="match status" value="1"/>
</dbReference>
<dbReference type="Gene3D" id="3.90.180.10">
    <property type="entry name" value="Medium-chain alcohol dehydrogenases, catalytic domain"/>
    <property type="match status" value="2"/>
</dbReference>
<dbReference type="SUPFAM" id="SSF51735">
    <property type="entry name" value="NAD(P)-binding Rossmann-fold domains"/>
    <property type="match status" value="1"/>
</dbReference>
<dbReference type="PANTHER" id="PTHR43350:SF19">
    <property type="entry name" value="D-GULOSIDE 3-DEHYDROGENASE"/>
    <property type="match status" value="1"/>
</dbReference>
<dbReference type="RefSeq" id="WP_092658614.1">
    <property type="nucleotide sequence ID" value="NZ_FOCX01000004.1"/>
</dbReference>
<keyword evidence="3" id="KW-0479">Metal-binding</keyword>
<evidence type="ECO:0000256" key="1">
    <source>
        <dbReference type="ARBA" id="ARBA00001947"/>
    </source>
</evidence>